<feature type="compositionally biased region" description="Polar residues" evidence="1">
    <location>
        <begin position="239"/>
        <end position="249"/>
    </location>
</feature>
<accession>A0A1G5FYA3</accession>
<evidence type="ECO:0000313" key="4">
    <source>
        <dbReference type="EMBL" id="SCY43850.1"/>
    </source>
</evidence>
<keyword evidence="5" id="KW-1185">Reference proteome</keyword>
<evidence type="ECO:0000259" key="3">
    <source>
        <dbReference type="Pfam" id="PF04536"/>
    </source>
</evidence>
<name>A0A1G5FYA3_9FIRM</name>
<reference evidence="4 5" key="1">
    <citation type="submission" date="2016-10" db="EMBL/GenBank/DDBJ databases">
        <authorList>
            <person name="de Groot N.N."/>
        </authorList>
    </citation>
    <scope>NUCLEOTIDE SEQUENCE [LARGE SCALE GENOMIC DNA]</scope>
    <source>
        <strain evidence="4 5">DSM 18978</strain>
    </source>
</reference>
<feature type="domain" description="TPM" evidence="3">
    <location>
        <begin position="32"/>
        <end position="153"/>
    </location>
</feature>
<organism evidence="4 5">
    <name type="scientific">Alkaliphilus peptidifermentans DSM 18978</name>
    <dbReference type="NCBI Taxonomy" id="1120976"/>
    <lineage>
        <taxon>Bacteria</taxon>
        <taxon>Bacillati</taxon>
        <taxon>Bacillota</taxon>
        <taxon>Clostridia</taxon>
        <taxon>Peptostreptococcales</taxon>
        <taxon>Natronincolaceae</taxon>
        <taxon>Alkaliphilus</taxon>
    </lineage>
</organism>
<evidence type="ECO:0000313" key="5">
    <source>
        <dbReference type="Proteomes" id="UP000198636"/>
    </source>
</evidence>
<sequence>MRRSHKSILILSVILMAILLSSFSSLATIPKVYDEAGIFLASEMEALEEKAIDLSERLKLDIVIVTTDDNKGKTSRQYADDFYDENGFGYGIDDDGLLLLINMDDREVYISTTGLAIKYFTDDRLDSIIDEMFTHLANGNYVEAVDAFFKEVEYYFNMGIQTNQYTHDSEGDLGKRIVMYLFISLIIGGISVGVMVLNNKGKISTNEGTYLANSSINFINSQDRLINTRVTHVTIKTNTNKSTISSGKSTVHRSSSGKSHGGRGRKF</sequence>
<dbReference type="Gene3D" id="3.10.310.50">
    <property type="match status" value="1"/>
</dbReference>
<evidence type="ECO:0000256" key="1">
    <source>
        <dbReference type="SAM" id="MobiDB-lite"/>
    </source>
</evidence>
<dbReference type="OrthoDB" id="9806054at2"/>
<proteinExistence type="predicted"/>
<dbReference type="PANTHER" id="PTHR30373:SF2">
    <property type="entry name" value="UPF0603 PROTEIN YGCG"/>
    <property type="match status" value="1"/>
</dbReference>
<dbReference type="InterPro" id="IPR007621">
    <property type="entry name" value="TPM_dom"/>
</dbReference>
<feature type="transmembrane region" description="Helical" evidence="2">
    <location>
        <begin position="177"/>
        <end position="197"/>
    </location>
</feature>
<evidence type="ECO:0000256" key="2">
    <source>
        <dbReference type="SAM" id="Phobius"/>
    </source>
</evidence>
<gene>
    <name evidence="4" type="ORF">SAMN03080606_01529</name>
</gene>
<dbReference type="PANTHER" id="PTHR30373">
    <property type="entry name" value="UPF0603 PROTEIN YGCG"/>
    <property type="match status" value="1"/>
</dbReference>
<dbReference type="Pfam" id="PF04536">
    <property type="entry name" value="TPM_phosphatase"/>
    <property type="match status" value="1"/>
</dbReference>
<keyword evidence="2" id="KW-0472">Membrane</keyword>
<dbReference type="RefSeq" id="WP_091541859.1">
    <property type="nucleotide sequence ID" value="NZ_FMUS01000008.1"/>
</dbReference>
<keyword evidence="2" id="KW-0812">Transmembrane</keyword>
<dbReference type="Proteomes" id="UP000198636">
    <property type="component" value="Unassembled WGS sequence"/>
</dbReference>
<dbReference type="AlphaFoldDB" id="A0A1G5FYA3"/>
<dbReference type="EMBL" id="FMUS01000008">
    <property type="protein sequence ID" value="SCY43850.1"/>
    <property type="molecule type" value="Genomic_DNA"/>
</dbReference>
<protein>
    <recommendedName>
        <fullName evidence="3">TPM domain-containing protein</fullName>
    </recommendedName>
</protein>
<feature type="region of interest" description="Disordered" evidence="1">
    <location>
        <begin position="239"/>
        <end position="267"/>
    </location>
</feature>
<dbReference type="STRING" id="1120976.SAMN03080606_01529"/>
<keyword evidence="2" id="KW-1133">Transmembrane helix</keyword>